<protein>
    <recommendedName>
        <fullName evidence="3">FAD assembly factor SdhE</fullName>
    </recommendedName>
</protein>
<dbReference type="EMBL" id="FUKI01000062">
    <property type="protein sequence ID" value="SJM90767.1"/>
    <property type="molecule type" value="Genomic_DNA"/>
</dbReference>
<dbReference type="GO" id="GO:0006105">
    <property type="term" value="P:succinate metabolic process"/>
    <property type="evidence" value="ECO:0007669"/>
    <property type="project" value="TreeGrafter"/>
</dbReference>
<comment type="subcellular location">
    <subcellularLocation>
        <location evidence="1">Cytoplasm</location>
    </subcellularLocation>
</comment>
<sequence length="77" mass="9011">MRELAKLRWQCRRGTLELDILLTRYLDRYYQSATHDEKAQFIELLSAEDDVLLALLITGTLPLPPNMHGLIQKIHHL</sequence>
<keyword evidence="4" id="KW-0963">Cytoplasm</keyword>
<dbReference type="RefSeq" id="WP_087142682.1">
    <property type="nucleotide sequence ID" value="NZ_FUKI01000062.1"/>
</dbReference>
<proteinExistence type="inferred from homology"/>
<dbReference type="AlphaFoldDB" id="A0A1R4H3L6"/>
<keyword evidence="5" id="KW-0143">Chaperone</keyword>
<organism evidence="6 7">
    <name type="scientific">Crenothrix polyspora</name>
    <dbReference type="NCBI Taxonomy" id="360316"/>
    <lineage>
        <taxon>Bacteria</taxon>
        <taxon>Pseudomonadati</taxon>
        <taxon>Pseudomonadota</taxon>
        <taxon>Gammaproteobacteria</taxon>
        <taxon>Methylococcales</taxon>
        <taxon>Crenotrichaceae</taxon>
        <taxon>Crenothrix</taxon>
    </lineage>
</organism>
<dbReference type="Gene3D" id="1.10.150.250">
    <property type="entry name" value="Flavinator of succinate dehydrogenase"/>
    <property type="match status" value="1"/>
</dbReference>
<dbReference type="PANTHER" id="PTHR39585">
    <property type="entry name" value="FAD ASSEMBLY FACTOR SDHE"/>
    <property type="match status" value="1"/>
</dbReference>
<evidence type="ECO:0000256" key="2">
    <source>
        <dbReference type="ARBA" id="ARBA00008571"/>
    </source>
</evidence>
<dbReference type="SUPFAM" id="SSF109910">
    <property type="entry name" value="YgfY-like"/>
    <property type="match status" value="1"/>
</dbReference>
<evidence type="ECO:0000313" key="6">
    <source>
        <dbReference type="EMBL" id="SJM90767.1"/>
    </source>
</evidence>
<dbReference type="GO" id="GO:0005737">
    <property type="term" value="C:cytoplasm"/>
    <property type="evidence" value="ECO:0007669"/>
    <property type="project" value="UniProtKB-SubCell"/>
</dbReference>
<dbReference type="InterPro" id="IPR005631">
    <property type="entry name" value="SDH"/>
</dbReference>
<dbReference type="InterPro" id="IPR050531">
    <property type="entry name" value="SdhE_FAD_assembly_factor"/>
</dbReference>
<reference evidence="7" key="1">
    <citation type="submission" date="2017-02" db="EMBL/GenBank/DDBJ databases">
        <authorList>
            <person name="Daims H."/>
        </authorList>
    </citation>
    <scope>NUCLEOTIDE SEQUENCE [LARGE SCALE GENOMIC DNA]</scope>
</reference>
<dbReference type="OrthoDB" id="9180899at2"/>
<evidence type="ECO:0000313" key="7">
    <source>
        <dbReference type="Proteomes" id="UP000195667"/>
    </source>
</evidence>
<dbReference type="Pfam" id="PF03937">
    <property type="entry name" value="Sdh5"/>
    <property type="match status" value="1"/>
</dbReference>
<evidence type="ECO:0000256" key="1">
    <source>
        <dbReference type="ARBA" id="ARBA00004496"/>
    </source>
</evidence>
<name>A0A1R4H3L6_9GAMM</name>
<evidence type="ECO:0000256" key="3">
    <source>
        <dbReference type="ARBA" id="ARBA00019418"/>
    </source>
</evidence>
<dbReference type="InterPro" id="IPR036714">
    <property type="entry name" value="SDH_sf"/>
</dbReference>
<dbReference type="Proteomes" id="UP000195667">
    <property type="component" value="Unassembled WGS sequence"/>
</dbReference>
<evidence type="ECO:0000256" key="5">
    <source>
        <dbReference type="ARBA" id="ARBA00023186"/>
    </source>
</evidence>
<keyword evidence="7" id="KW-1185">Reference proteome</keyword>
<dbReference type="PANTHER" id="PTHR39585:SF1">
    <property type="entry name" value="FAD ASSEMBLY FACTOR SDHE"/>
    <property type="match status" value="1"/>
</dbReference>
<evidence type="ECO:0000256" key="4">
    <source>
        <dbReference type="ARBA" id="ARBA00022490"/>
    </source>
</evidence>
<comment type="similarity">
    <text evidence="2">Belongs to the SdhE FAD assembly factor family.</text>
</comment>
<gene>
    <name evidence="6" type="ORF">CRENPOLYSF1_1540026</name>
</gene>
<accession>A0A1R4H3L6</accession>